<reference evidence="2" key="1">
    <citation type="submission" date="2018-04" db="EMBL/GenBank/DDBJ databases">
        <authorList>
            <person name="Lucker S."/>
            <person name="Sakoula D."/>
        </authorList>
    </citation>
    <scope>NUCLEOTIDE SEQUENCE [LARGE SCALE GENOMIC DNA]</scope>
</reference>
<proteinExistence type="predicted"/>
<dbReference type="Proteomes" id="UP000248168">
    <property type="component" value="Unassembled WGS sequence"/>
</dbReference>
<dbReference type="AlphaFoldDB" id="A0A330L7M9"/>
<dbReference type="InParanoid" id="A0A330L7M9"/>
<evidence type="ECO:0000313" key="1">
    <source>
        <dbReference type="EMBL" id="SPP65863.1"/>
    </source>
</evidence>
<gene>
    <name evidence="1" type="ORF">NITLEN_40336</name>
</gene>
<keyword evidence="2" id="KW-1185">Reference proteome</keyword>
<accession>A0A330L7M9</accession>
<evidence type="ECO:0000313" key="2">
    <source>
        <dbReference type="Proteomes" id="UP000248168"/>
    </source>
</evidence>
<dbReference type="EMBL" id="OUNR01000017">
    <property type="protein sequence ID" value="SPP65863.1"/>
    <property type="molecule type" value="Genomic_DNA"/>
</dbReference>
<protein>
    <submittedName>
        <fullName evidence="1">Uncharacterized protein</fullName>
    </submittedName>
</protein>
<sequence length="303" mass="34291">MLGHDRIELFEVLAEQIGIEPALAGAHPIHIALERIDLAVVAHVAIGMGQRPGREGIRAEPRVDQRQRARQARILEVLIVGRHLMRKQQSLVDNRVRGQTGDIEIFAPLDRRLAHCVFNPLADHIELPLKLGFIKHIAGDENLPHERLGTARHRPDRIALYRHIAPTQQPHAFFGNHLREELLALLPAIGLGRQEHHAHAILARIRQDHADITSRAFQKFMRNLKQNTRAVTGARVATLRAAVGQILKNLQALLDNRVGFLALNIDHKTHSARVFLVFRVIEALLRWKPGYRHHGNLVSLGRR</sequence>
<name>A0A330L7M9_9BACT</name>
<organism evidence="1 2">
    <name type="scientific">Nitrospira lenta</name>
    <dbReference type="NCBI Taxonomy" id="1436998"/>
    <lineage>
        <taxon>Bacteria</taxon>
        <taxon>Pseudomonadati</taxon>
        <taxon>Nitrospirota</taxon>
        <taxon>Nitrospiria</taxon>
        <taxon>Nitrospirales</taxon>
        <taxon>Nitrospiraceae</taxon>
        <taxon>Nitrospira</taxon>
    </lineage>
</organism>